<name>A0A8J3CLC5_9PSEU</name>
<gene>
    <name evidence="2" type="ORF">GCM10012275_63810</name>
</gene>
<accession>A0A8J3CLC5</accession>
<protein>
    <submittedName>
        <fullName evidence="2">Uncharacterized protein</fullName>
    </submittedName>
</protein>
<feature type="region of interest" description="Disordered" evidence="1">
    <location>
        <begin position="98"/>
        <end position="121"/>
    </location>
</feature>
<evidence type="ECO:0000313" key="3">
    <source>
        <dbReference type="Proteomes" id="UP000637578"/>
    </source>
</evidence>
<dbReference type="AlphaFoldDB" id="A0A8J3CLC5"/>
<evidence type="ECO:0000313" key="2">
    <source>
        <dbReference type="EMBL" id="GGM84385.1"/>
    </source>
</evidence>
<proteinExistence type="predicted"/>
<sequence length="121" mass="14003">MRQSEPMWQPLDMLPMIARIVDEQVSGAQEQLRLLRAAADRGPYVLDDATVNRVEKVYGEQAADHWLYEEQVRRWRVEARDPEQVRAVDRLDQRAAQLREAIGGPRSTRRKSGGYDGDMPR</sequence>
<evidence type="ECO:0000256" key="1">
    <source>
        <dbReference type="SAM" id="MobiDB-lite"/>
    </source>
</evidence>
<dbReference type="EMBL" id="BMMK01000071">
    <property type="protein sequence ID" value="GGM84385.1"/>
    <property type="molecule type" value="Genomic_DNA"/>
</dbReference>
<organism evidence="2 3">
    <name type="scientific">Longimycelium tulufanense</name>
    <dbReference type="NCBI Taxonomy" id="907463"/>
    <lineage>
        <taxon>Bacteria</taxon>
        <taxon>Bacillati</taxon>
        <taxon>Actinomycetota</taxon>
        <taxon>Actinomycetes</taxon>
        <taxon>Pseudonocardiales</taxon>
        <taxon>Pseudonocardiaceae</taxon>
        <taxon>Longimycelium</taxon>
    </lineage>
</organism>
<reference evidence="2" key="1">
    <citation type="journal article" date="2014" name="Int. J. Syst. Evol. Microbiol.">
        <title>Complete genome sequence of Corynebacterium casei LMG S-19264T (=DSM 44701T), isolated from a smear-ripened cheese.</title>
        <authorList>
            <consortium name="US DOE Joint Genome Institute (JGI-PGF)"/>
            <person name="Walter F."/>
            <person name="Albersmeier A."/>
            <person name="Kalinowski J."/>
            <person name="Ruckert C."/>
        </authorList>
    </citation>
    <scope>NUCLEOTIDE SEQUENCE</scope>
    <source>
        <strain evidence="2">CGMCC 4.5737</strain>
    </source>
</reference>
<comment type="caution">
    <text evidence="2">The sequence shown here is derived from an EMBL/GenBank/DDBJ whole genome shotgun (WGS) entry which is preliminary data.</text>
</comment>
<dbReference type="RefSeq" id="WP_189062161.1">
    <property type="nucleotide sequence ID" value="NZ_BMMK01000071.1"/>
</dbReference>
<keyword evidence="3" id="KW-1185">Reference proteome</keyword>
<dbReference type="Proteomes" id="UP000637578">
    <property type="component" value="Unassembled WGS sequence"/>
</dbReference>
<reference evidence="2" key="2">
    <citation type="submission" date="2020-09" db="EMBL/GenBank/DDBJ databases">
        <authorList>
            <person name="Sun Q."/>
            <person name="Zhou Y."/>
        </authorList>
    </citation>
    <scope>NUCLEOTIDE SEQUENCE</scope>
    <source>
        <strain evidence="2">CGMCC 4.5737</strain>
    </source>
</reference>